<feature type="compositionally biased region" description="Low complexity" evidence="1">
    <location>
        <begin position="41"/>
        <end position="50"/>
    </location>
</feature>
<comment type="caution">
    <text evidence="3">The sequence shown here is derived from an EMBL/GenBank/DDBJ whole genome shotgun (WGS) entry which is preliminary data.</text>
</comment>
<gene>
    <name evidence="3" type="ORF">CGZ91_11000</name>
</gene>
<dbReference type="EMBL" id="NMVJ01000009">
    <property type="protein sequence ID" value="OYN89416.1"/>
    <property type="molecule type" value="Genomic_DNA"/>
</dbReference>
<dbReference type="AlphaFoldDB" id="A0A255ED09"/>
<evidence type="ECO:0000256" key="2">
    <source>
        <dbReference type="SAM" id="SignalP"/>
    </source>
</evidence>
<proteinExistence type="predicted"/>
<name>A0A255ED09_9ACTN</name>
<keyword evidence="2" id="KW-0732">Signal</keyword>
<dbReference type="Proteomes" id="UP000216300">
    <property type="component" value="Unassembled WGS sequence"/>
</dbReference>
<evidence type="ECO:0008006" key="5">
    <source>
        <dbReference type="Google" id="ProtNLM"/>
    </source>
</evidence>
<protein>
    <recommendedName>
        <fullName evidence="5">Lipoprotein</fullName>
    </recommendedName>
</protein>
<evidence type="ECO:0000256" key="1">
    <source>
        <dbReference type="SAM" id="MobiDB-lite"/>
    </source>
</evidence>
<evidence type="ECO:0000313" key="3">
    <source>
        <dbReference type="EMBL" id="OYN89416.1"/>
    </source>
</evidence>
<feature type="region of interest" description="Disordered" evidence="1">
    <location>
        <begin position="28"/>
        <end position="74"/>
    </location>
</feature>
<feature type="signal peptide" evidence="2">
    <location>
        <begin position="1"/>
        <end position="22"/>
    </location>
</feature>
<dbReference type="PROSITE" id="PS51257">
    <property type="entry name" value="PROKAR_LIPOPROTEIN"/>
    <property type="match status" value="1"/>
</dbReference>
<evidence type="ECO:0000313" key="4">
    <source>
        <dbReference type="Proteomes" id="UP000216300"/>
    </source>
</evidence>
<feature type="region of interest" description="Disordered" evidence="1">
    <location>
        <begin position="201"/>
        <end position="220"/>
    </location>
</feature>
<accession>A0A255ED09</accession>
<organism evidence="3 4">
    <name type="scientific">Parenemella sanctibonifatiensis</name>
    <dbReference type="NCBI Taxonomy" id="2016505"/>
    <lineage>
        <taxon>Bacteria</taxon>
        <taxon>Bacillati</taxon>
        <taxon>Actinomycetota</taxon>
        <taxon>Actinomycetes</taxon>
        <taxon>Propionibacteriales</taxon>
        <taxon>Propionibacteriaceae</taxon>
        <taxon>Parenemella</taxon>
    </lineage>
</organism>
<keyword evidence="4" id="KW-1185">Reference proteome</keyword>
<feature type="chain" id="PRO_5012106542" description="Lipoprotein" evidence="2">
    <location>
        <begin position="23"/>
        <end position="220"/>
    </location>
</feature>
<reference evidence="3 4" key="1">
    <citation type="submission" date="2017-07" db="EMBL/GenBank/DDBJ databases">
        <title>Draft whole genome sequences of clinical Proprionibacteriaceae strains.</title>
        <authorList>
            <person name="Bernier A.-M."/>
            <person name="Bernard K."/>
            <person name="Domingo M.-C."/>
        </authorList>
    </citation>
    <scope>NUCLEOTIDE SEQUENCE [LARGE SCALE GENOMIC DNA]</scope>
    <source>
        <strain evidence="3 4">NML 150081</strain>
    </source>
</reference>
<feature type="compositionally biased region" description="Basic and acidic residues" evidence="1">
    <location>
        <begin position="62"/>
        <end position="74"/>
    </location>
</feature>
<sequence length="220" mass="23717">MIVAWMKWLPTAALLVCLTAGCQTDTGGPPVSPAPTGGGTSAPTSASSVPTPEPTCTPDGARYPEARSCSEEERAEQVRLDELEAEAMQVYQEFWDEWVRQMKAGGSPEPSDYMKERASGPFLEGQRLLLRDMHDGRGELKGELTTVAAPARGVTFQGSEVALIACMDGSGTVTTYEDDGESYPGKLTYWTLSLRHDPTDGRLKIDDGEPEEVNACPISD</sequence>